<evidence type="ECO:0000313" key="2">
    <source>
        <dbReference type="EMBL" id="CAI8037111.1"/>
    </source>
</evidence>
<protein>
    <submittedName>
        <fullName evidence="2">Uncharacterized protein</fullName>
    </submittedName>
</protein>
<accession>A0AA35SY06</accession>
<evidence type="ECO:0000256" key="1">
    <source>
        <dbReference type="SAM" id="MobiDB-lite"/>
    </source>
</evidence>
<feature type="compositionally biased region" description="Polar residues" evidence="1">
    <location>
        <begin position="1"/>
        <end position="12"/>
    </location>
</feature>
<feature type="region of interest" description="Disordered" evidence="1">
    <location>
        <begin position="111"/>
        <end position="137"/>
    </location>
</feature>
<dbReference type="AlphaFoldDB" id="A0AA35SY06"/>
<feature type="region of interest" description="Disordered" evidence="1">
    <location>
        <begin position="1"/>
        <end position="80"/>
    </location>
</feature>
<name>A0AA35SY06_GEOBA</name>
<evidence type="ECO:0000313" key="3">
    <source>
        <dbReference type="Proteomes" id="UP001174909"/>
    </source>
</evidence>
<gene>
    <name evidence="2" type="ORF">GBAR_LOCUS20759</name>
</gene>
<reference evidence="2" key="1">
    <citation type="submission" date="2023-03" db="EMBL/GenBank/DDBJ databases">
        <authorList>
            <person name="Steffen K."/>
            <person name="Cardenas P."/>
        </authorList>
    </citation>
    <scope>NUCLEOTIDE SEQUENCE</scope>
</reference>
<dbReference type="EMBL" id="CASHTH010002911">
    <property type="protein sequence ID" value="CAI8037111.1"/>
    <property type="molecule type" value="Genomic_DNA"/>
</dbReference>
<dbReference type="Proteomes" id="UP001174909">
    <property type="component" value="Unassembled WGS sequence"/>
</dbReference>
<proteinExistence type="predicted"/>
<organism evidence="2 3">
    <name type="scientific">Geodia barretti</name>
    <name type="common">Barrett's horny sponge</name>
    <dbReference type="NCBI Taxonomy" id="519541"/>
    <lineage>
        <taxon>Eukaryota</taxon>
        <taxon>Metazoa</taxon>
        <taxon>Porifera</taxon>
        <taxon>Demospongiae</taxon>
        <taxon>Heteroscleromorpha</taxon>
        <taxon>Tetractinellida</taxon>
        <taxon>Astrophorina</taxon>
        <taxon>Geodiidae</taxon>
        <taxon>Geodia</taxon>
    </lineage>
</organism>
<keyword evidence="3" id="KW-1185">Reference proteome</keyword>
<comment type="caution">
    <text evidence="2">The sequence shown here is derived from an EMBL/GenBank/DDBJ whole genome shotgun (WGS) entry which is preliminary data.</text>
</comment>
<sequence length="137" mass="14803">MAQISPSHQFTRSPDHGPGGLNPPRIDELSVHSSSSDSLTVTPPPVHSHMSHENPRLRPPGRSAYPAHMPEGYVMPPSCSSRYGADPFMGRYGGTDFGDASTYTSADLDDALHFNPDQEPGIYSLTATSSYDEDSQL</sequence>
<feature type="compositionally biased region" description="Low complexity" evidence="1">
    <location>
        <begin position="31"/>
        <end position="41"/>
    </location>
</feature>